<dbReference type="EMBL" id="GGEC01081963">
    <property type="protein sequence ID" value="MBX62447.1"/>
    <property type="molecule type" value="Transcribed_RNA"/>
</dbReference>
<organism evidence="1">
    <name type="scientific">Rhizophora mucronata</name>
    <name type="common">Asiatic mangrove</name>
    <dbReference type="NCBI Taxonomy" id="61149"/>
    <lineage>
        <taxon>Eukaryota</taxon>
        <taxon>Viridiplantae</taxon>
        <taxon>Streptophyta</taxon>
        <taxon>Embryophyta</taxon>
        <taxon>Tracheophyta</taxon>
        <taxon>Spermatophyta</taxon>
        <taxon>Magnoliopsida</taxon>
        <taxon>eudicotyledons</taxon>
        <taxon>Gunneridae</taxon>
        <taxon>Pentapetalae</taxon>
        <taxon>rosids</taxon>
        <taxon>fabids</taxon>
        <taxon>Malpighiales</taxon>
        <taxon>Rhizophoraceae</taxon>
        <taxon>Rhizophora</taxon>
    </lineage>
</organism>
<accession>A0A2P2Q639</accession>
<reference evidence="1" key="1">
    <citation type="submission" date="2018-02" db="EMBL/GenBank/DDBJ databases">
        <title>Rhizophora mucronata_Transcriptome.</title>
        <authorList>
            <person name="Meera S.P."/>
            <person name="Sreeshan A."/>
            <person name="Augustine A."/>
        </authorList>
    </citation>
    <scope>NUCLEOTIDE SEQUENCE</scope>
    <source>
        <tissue evidence="1">Leaf</tissue>
    </source>
</reference>
<proteinExistence type="predicted"/>
<sequence>MYTSMQLMLDSYCFISFSESIGLFKCLSWFSNVRQHVYIFPYMCRS</sequence>
<name>A0A2P2Q639_RHIMU</name>
<dbReference type="AlphaFoldDB" id="A0A2P2Q639"/>
<protein>
    <submittedName>
        <fullName evidence="1">Uncharacterized protein</fullName>
    </submittedName>
</protein>
<evidence type="ECO:0000313" key="1">
    <source>
        <dbReference type="EMBL" id="MBX62447.1"/>
    </source>
</evidence>